<dbReference type="eggNOG" id="COG2932">
    <property type="taxonomic scope" value="Bacteria"/>
</dbReference>
<comment type="caution">
    <text evidence="1">The sequence shown here is derived from an EMBL/GenBank/DDBJ whole genome shotgun (WGS) entry which is preliminary data.</text>
</comment>
<dbReference type="OrthoDB" id="9021722at2"/>
<name>A0A074TAN1_9RHOB</name>
<keyword evidence="2" id="KW-1185">Reference proteome</keyword>
<organism evidence="1 2">
    <name type="scientific">Thioclava dalianensis</name>
    <dbReference type="NCBI Taxonomy" id="1185766"/>
    <lineage>
        <taxon>Bacteria</taxon>
        <taxon>Pseudomonadati</taxon>
        <taxon>Pseudomonadota</taxon>
        <taxon>Alphaproteobacteria</taxon>
        <taxon>Rhodobacterales</taxon>
        <taxon>Paracoccaceae</taxon>
        <taxon>Thioclava</taxon>
    </lineage>
</organism>
<dbReference type="CDD" id="cd00093">
    <property type="entry name" value="HTH_XRE"/>
    <property type="match status" value="1"/>
</dbReference>
<dbReference type="InterPro" id="IPR001387">
    <property type="entry name" value="Cro/C1-type_HTH"/>
</dbReference>
<gene>
    <name evidence="1" type="ORF">DL1_08665</name>
</gene>
<protein>
    <recommendedName>
        <fullName evidence="3">HTH cro/C1-type domain-containing protein</fullName>
    </recommendedName>
</protein>
<proteinExistence type="predicted"/>
<evidence type="ECO:0008006" key="3">
    <source>
        <dbReference type="Google" id="ProtNLM"/>
    </source>
</evidence>
<evidence type="ECO:0000313" key="2">
    <source>
        <dbReference type="Proteomes" id="UP000027725"/>
    </source>
</evidence>
<dbReference type="GO" id="GO:0003677">
    <property type="term" value="F:DNA binding"/>
    <property type="evidence" value="ECO:0007669"/>
    <property type="project" value="InterPro"/>
</dbReference>
<sequence>MNEIEDWCRSAMAHADMNQTDLAAALERETGIRTQKSKISKMLNGSREFLAKEMLAIAKITGYPLPNAHLSTAQTKYAVTAGGVITHLEAGLLPDIVIPAIIRGHDLCAAIIASENITPAWERGTVVFYDENRDGVDPEDLGKPCIAQIEGGQTMIGTVRNGSEPGLFHIHALSRWYESVFDQKLASCSKIVVAVPPELALTSGGDSIQ</sequence>
<accession>A0A074TAN1</accession>
<dbReference type="AlphaFoldDB" id="A0A074TAN1"/>
<dbReference type="EMBL" id="JHEH01000023">
    <property type="protein sequence ID" value="KEP68831.1"/>
    <property type="molecule type" value="Genomic_DNA"/>
</dbReference>
<dbReference type="Gene3D" id="1.10.260.40">
    <property type="entry name" value="lambda repressor-like DNA-binding domains"/>
    <property type="match status" value="1"/>
</dbReference>
<dbReference type="RefSeq" id="WP_038067988.1">
    <property type="nucleotide sequence ID" value="NZ_FOVB01000006.1"/>
</dbReference>
<dbReference type="Proteomes" id="UP000027725">
    <property type="component" value="Unassembled WGS sequence"/>
</dbReference>
<dbReference type="STRING" id="1185766.SAMN05216224_10656"/>
<reference evidence="1 2" key="1">
    <citation type="submission" date="2014-03" db="EMBL/GenBank/DDBJ databases">
        <title>The draft genome sequence of Thioclava dalianensis DLFJ1-1.</title>
        <authorList>
            <person name="Lai Q."/>
            <person name="Shao Z."/>
        </authorList>
    </citation>
    <scope>NUCLEOTIDE SEQUENCE [LARGE SCALE GENOMIC DNA]</scope>
    <source>
        <strain evidence="1 2">DLFJ1-1</strain>
    </source>
</reference>
<dbReference type="InterPro" id="IPR010982">
    <property type="entry name" value="Lambda_DNA-bd_dom_sf"/>
</dbReference>
<evidence type="ECO:0000313" key="1">
    <source>
        <dbReference type="EMBL" id="KEP68831.1"/>
    </source>
</evidence>